<feature type="region of interest" description="Disordered" evidence="1">
    <location>
        <begin position="324"/>
        <end position="366"/>
    </location>
</feature>
<proteinExistence type="predicted"/>
<reference evidence="2 3" key="1">
    <citation type="submission" date="2013-03" db="EMBL/GenBank/DDBJ databases">
        <title>The Genome Sequence of Exophiala aquamarina CBS 119918.</title>
        <authorList>
            <consortium name="The Broad Institute Genomics Platform"/>
            <person name="Cuomo C."/>
            <person name="de Hoog S."/>
            <person name="Gorbushina A."/>
            <person name="Walker B."/>
            <person name="Young S.K."/>
            <person name="Zeng Q."/>
            <person name="Gargeya S."/>
            <person name="Fitzgerald M."/>
            <person name="Haas B."/>
            <person name="Abouelleil A."/>
            <person name="Allen A.W."/>
            <person name="Alvarado L."/>
            <person name="Arachchi H.M."/>
            <person name="Berlin A.M."/>
            <person name="Chapman S.B."/>
            <person name="Gainer-Dewar J."/>
            <person name="Goldberg J."/>
            <person name="Griggs A."/>
            <person name="Gujja S."/>
            <person name="Hansen M."/>
            <person name="Howarth C."/>
            <person name="Imamovic A."/>
            <person name="Ireland A."/>
            <person name="Larimer J."/>
            <person name="McCowan C."/>
            <person name="Murphy C."/>
            <person name="Pearson M."/>
            <person name="Poon T.W."/>
            <person name="Priest M."/>
            <person name="Roberts A."/>
            <person name="Saif S."/>
            <person name="Shea T."/>
            <person name="Sisk P."/>
            <person name="Sykes S."/>
            <person name="Wortman J."/>
            <person name="Nusbaum C."/>
            <person name="Birren B."/>
        </authorList>
    </citation>
    <scope>NUCLEOTIDE SEQUENCE [LARGE SCALE GENOMIC DNA]</scope>
    <source>
        <strain evidence="2 3">CBS 119918</strain>
    </source>
</reference>
<feature type="region of interest" description="Disordered" evidence="1">
    <location>
        <begin position="1"/>
        <end position="113"/>
    </location>
</feature>
<feature type="compositionally biased region" description="Basic and acidic residues" evidence="1">
    <location>
        <begin position="1"/>
        <end position="22"/>
    </location>
</feature>
<feature type="compositionally biased region" description="Basic and acidic residues" evidence="1">
    <location>
        <begin position="380"/>
        <end position="415"/>
    </location>
</feature>
<feature type="compositionally biased region" description="Basic and acidic residues" evidence="1">
    <location>
        <begin position="50"/>
        <end position="63"/>
    </location>
</feature>
<feature type="region of interest" description="Disordered" evidence="1">
    <location>
        <begin position="380"/>
        <end position="480"/>
    </location>
</feature>
<dbReference type="HOGENOM" id="CLU_019419_1_1_1"/>
<accession>A0A072PZR0</accession>
<feature type="compositionally biased region" description="Basic and acidic residues" evidence="1">
    <location>
        <begin position="351"/>
        <end position="366"/>
    </location>
</feature>
<dbReference type="STRING" id="1182545.A0A072PZR0"/>
<feature type="compositionally biased region" description="Low complexity" evidence="1">
    <location>
        <begin position="24"/>
        <end position="42"/>
    </location>
</feature>
<gene>
    <name evidence="2" type="ORF">A1O9_02700</name>
</gene>
<protein>
    <submittedName>
        <fullName evidence="2">Uncharacterized protein</fullName>
    </submittedName>
</protein>
<keyword evidence="3" id="KW-1185">Reference proteome</keyword>
<dbReference type="OrthoDB" id="2351940at2759"/>
<dbReference type="VEuPathDB" id="FungiDB:A1O9_02700"/>
<evidence type="ECO:0000256" key="1">
    <source>
        <dbReference type="SAM" id="MobiDB-lite"/>
    </source>
</evidence>
<comment type="caution">
    <text evidence="2">The sequence shown here is derived from an EMBL/GenBank/DDBJ whole genome shotgun (WGS) entry which is preliminary data.</text>
</comment>
<feature type="compositionally biased region" description="Polar residues" evidence="1">
    <location>
        <begin position="438"/>
        <end position="451"/>
    </location>
</feature>
<dbReference type="EMBL" id="AMGV01000002">
    <property type="protein sequence ID" value="KEF61135.1"/>
    <property type="molecule type" value="Genomic_DNA"/>
</dbReference>
<organism evidence="2 3">
    <name type="scientific">Exophiala aquamarina CBS 119918</name>
    <dbReference type="NCBI Taxonomy" id="1182545"/>
    <lineage>
        <taxon>Eukaryota</taxon>
        <taxon>Fungi</taxon>
        <taxon>Dikarya</taxon>
        <taxon>Ascomycota</taxon>
        <taxon>Pezizomycotina</taxon>
        <taxon>Eurotiomycetes</taxon>
        <taxon>Chaetothyriomycetidae</taxon>
        <taxon>Chaetothyriales</taxon>
        <taxon>Herpotrichiellaceae</taxon>
        <taxon>Exophiala</taxon>
    </lineage>
</organism>
<dbReference type="AlphaFoldDB" id="A0A072PZR0"/>
<dbReference type="RefSeq" id="XP_013263725.1">
    <property type="nucleotide sequence ID" value="XM_013408271.1"/>
</dbReference>
<evidence type="ECO:0000313" key="3">
    <source>
        <dbReference type="Proteomes" id="UP000027920"/>
    </source>
</evidence>
<feature type="region of interest" description="Disordered" evidence="1">
    <location>
        <begin position="235"/>
        <end position="310"/>
    </location>
</feature>
<sequence length="543" mass="60986">MSADYAAREQRRRRDFDTHNQAHDSSSVSDSLLQTSGPSSPARARRRAFRPSERLQRYQRERLGQNARTPMTDNHSPLARLSPASPAISTGDRGERLRSKRRKLDDGTYDEEPQTFQYGFDGQVVPGQLRMQIVSCDGGEYSDPHVAINNYPQNILVDDTSVYCTKSNKCNMLLKHVGGMPFTLTKIIVKAPRAGFDAPIQEGLIFISMDDDGLVDKTSHYDVRWSPRAYRYSRHRNEGTRPSQEYLNPSGSPLRSVDRSSYLTDPTSHEEFPDLGTTLVPGFNVSVADVSGDEDNNELPVSPRPWHDDDYSLRSYVDRYRPVYLGGPGNERNDNISATSSDSEDDTGTPLHDRPSAETERRQRRQLEVDMELQNRVIDRMRAQQIRDSDEYFGRRSRPPADHHEDNDDEFRFLDSRYATPSRSGGRTFAAATGAHDPTNSASEQPPTSLHATDPEECGPAAKISRGEEGRPSSAGPDAIKPHARFFISRSKSSTAINFDPPISGRYIFVKLWAQCPKANIDVQAILAHGYGGPRFFPCSEMR</sequence>
<feature type="compositionally biased region" description="Polar residues" evidence="1">
    <location>
        <begin position="66"/>
        <end position="75"/>
    </location>
</feature>
<dbReference type="GeneID" id="25277641"/>
<name>A0A072PZR0_9EURO</name>
<feature type="compositionally biased region" description="Polar residues" evidence="1">
    <location>
        <begin position="240"/>
        <end position="266"/>
    </location>
</feature>
<evidence type="ECO:0000313" key="2">
    <source>
        <dbReference type="EMBL" id="KEF61135.1"/>
    </source>
</evidence>
<dbReference type="Proteomes" id="UP000027920">
    <property type="component" value="Unassembled WGS sequence"/>
</dbReference>